<keyword evidence="1" id="KW-0732">Signal</keyword>
<evidence type="ECO:0000256" key="3">
    <source>
        <dbReference type="ARBA" id="ARBA00023180"/>
    </source>
</evidence>
<dbReference type="SUPFAM" id="SSF48726">
    <property type="entry name" value="Immunoglobulin"/>
    <property type="match status" value="2"/>
</dbReference>
<keyword evidence="5" id="KW-0812">Transmembrane</keyword>
<dbReference type="AlphaFoldDB" id="A0A8X6IYI6"/>
<dbReference type="SMART" id="SM00409">
    <property type="entry name" value="IG"/>
    <property type="match status" value="2"/>
</dbReference>
<dbReference type="InterPro" id="IPR007110">
    <property type="entry name" value="Ig-like_dom"/>
</dbReference>
<feature type="domain" description="Ig-like" evidence="6">
    <location>
        <begin position="109"/>
        <end position="202"/>
    </location>
</feature>
<keyword evidence="4" id="KW-0393">Immunoglobulin domain</keyword>
<reference evidence="7" key="1">
    <citation type="submission" date="2020-07" db="EMBL/GenBank/DDBJ databases">
        <title>Multicomponent nature underlies the extraordinary mechanical properties of spider dragline silk.</title>
        <authorList>
            <person name="Kono N."/>
            <person name="Nakamura H."/>
            <person name="Mori M."/>
            <person name="Yoshida Y."/>
            <person name="Ohtoshi R."/>
            <person name="Malay A.D."/>
            <person name="Moran D.A.P."/>
            <person name="Tomita M."/>
            <person name="Numata K."/>
            <person name="Arakawa K."/>
        </authorList>
    </citation>
    <scope>NUCLEOTIDE SEQUENCE</scope>
</reference>
<evidence type="ECO:0000313" key="7">
    <source>
        <dbReference type="EMBL" id="GFR30814.1"/>
    </source>
</evidence>
<evidence type="ECO:0000256" key="4">
    <source>
        <dbReference type="ARBA" id="ARBA00023319"/>
    </source>
</evidence>
<dbReference type="InterPro" id="IPR036179">
    <property type="entry name" value="Ig-like_dom_sf"/>
</dbReference>
<dbReference type="InterPro" id="IPR013783">
    <property type="entry name" value="Ig-like_fold"/>
</dbReference>
<dbReference type="InterPro" id="IPR003599">
    <property type="entry name" value="Ig_sub"/>
</dbReference>
<dbReference type="Proteomes" id="UP000887116">
    <property type="component" value="Unassembled WGS sequence"/>
</dbReference>
<protein>
    <submittedName>
        <fullName evidence="7">Down syndrome cell adhesion molecule-like protein Dscam2</fullName>
    </submittedName>
</protein>
<dbReference type="FunFam" id="2.60.40.10:FF:000333">
    <property type="entry name" value="Down syndrome cell adhesion molecule"/>
    <property type="match status" value="1"/>
</dbReference>
<keyword evidence="5" id="KW-1133">Transmembrane helix</keyword>
<feature type="transmembrane region" description="Helical" evidence="5">
    <location>
        <begin position="12"/>
        <end position="33"/>
    </location>
</feature>
<dbReference type="PANTHER" id="PTHR44337:SF8">
    <property type="entry name" value="IMMUNOGLOBULIN SUBTYPE DOMAIN-CONTAINING PROTEIN"/>
    <property type="match status" value="1"/>
</dbReference>
<gene>
    <name evidence="7" type="primary">X975_01064</name>
    <name evidence="7" type="ORF">TNCT_218451</name>
</gene>
<dbReference type="EMBL" id="BMAO01029308">
    <property type="protein sequence ID" value="GFR30814.1"/>
    <property type="molecule type" value="Genomic_DNA"/>
</dbReference>
<organism evidence="7 8">
    <name type="scientific">Trichonephila clavata</name>
    <name type="common">Joro spider</name>
    <name type="synonym">Nephila clavata</name>
    <dbReference type="NCBI Taxonomy" id="2740835"/>
    <lineage>
        <taxon>Eukaryota</taxon>
        <taxon>Metazoa</taxon>
        <taxon>Ecdysozoa</taxon>
        <taxon>Arthropoda</taxon>
        <taxon>Chelicerata</taxon>
        <taxon>Arachnida</taxon>
        <taxon>Araneae</taxon>
        <taxon>Araneomorphae</taxon>
        <taxon>Entelegynae</taxon>
        <taxon>Araneoidea</taxon>
        <taxon>Nephilidae</taxon>
        <taxon>Trichonephila</taxon>
    </lineage>
</organism>
<name>A0A8X6IYI6_TRICU</name>
<dbReference type="PROSITE" id="PS50835">
    <property type="entry name" value="IG_LIKE"/>
    <property type="match status" value="1"/>
</dbReference>
<keyword evidence="8" id="KW-1185">Reference proteome</keyword>
<comment type="caution">
    <text evidence="7">The sequence shown here is derived from an EMBL/GenBank/DDBJ whole genome shotgun (WGS) entry which is preliminary data.</text>
</comment>
<dbReference type="PANTHER" id="PTHR44337">
    <property type="entry name" value="CARCINOEMBRYONIC ANTIGEN-RELATED CELL ADHESION MOLECULE 8"/>
    <property type="match status" value="1"/>
</dbReference>
<dbReference type="Gene3D" id="2.60.40.10">
    <property type="entry name" value="Immunoglobulins"/>
    <property type="match status" value="2"/>
</dbReference>
<evidence type="ECO:0000256" key="1">
    <source>
        <dbReference type="ARBA" id="ARBA00022729"/>
    </source>
</evidence>
<proteinExistence type="predicted"/>
<keyword evidence="3" id="KW-0325">Glycoprotein</keyword>
<evidence type="ECO:0000256" key="5">
    <source>
        <dbReference type="SAM" id="Phobius"/>
    </source>
</evidence>
<evidence type="ECO:0000313" key="8">
    <source>
        <dbReference type="Proteomes" id="UP000887116"/>
    </source>
</evidence>
<dbReference type="Pfam" id="PF13927">
    <property type="entry name" value="Ig_3"/>
    <property type="match status" value="1"/>
</dbReference>
<accession>A0A8X6IYI6</accession>
<sequence length="213" mass="23137">MLLGSGRYLLEWCSLLIGGESGATLLVVAFVLAGNPRIFLRQDVEWRRIPVIGDNTLLAGGQRLADHRNGTLTIAQASKGDQGWYNCEVVGGQGEKAMGSLYIRVVERPVINPFIFGDELMEGMRTMVVCTVLAGESPINILWLKDSMPLLHTEHRDGIHVTNLGEFASSLTIPSVSRYHAGNYTCLVASGAAQASYTAVMNVKGKIMPCIMK</sequence>
<evidence type="ECO:0000256" key="2">
    <source>
        <dbReference type="ARBA" id="ARBA00023157"/>
    </source>
</evidence>
<dbReference type="OrthoDB" id="5969272at2759"/>
<keyword evidence="2" id="KW-1015">Disulfide bond</keyword>
<dbReference type="InterPro" id="IPR052598">
    <property type="entry name" value="IgSF_CEA-related"/>
</dbReference>
<keyword evidence="5" id="KW-0472">Membrane</keyword>
<evidence type="ECO:0000259" key="6">
    <source>
        <dbReference type="PROSITE" id="PS50835"/>
    </source>
</evidence>